<sequence>MIAPSAGLLCLIVDDSRTVRRIARTILEDAGLRVVETSDGAEGLEACRRHRPDYVLLDWNMPRMNGIECLKAIRLEFGADQPRVILCTTENDPEHIVAAMEAGAQEFIMKPFDADILLGKIAGATATAPAPAPA</sequence>
<evidence type="ECO:0000256" key="3">
    <source>
        <dbReference type="PROSITE-ProRule" id="PRU00169"/>
    </source>
</evidence>
<dbReference type="AlphaFoldDB" id="A0A6M8HN59"/>
<dbReference type="PANTHER" id="PTHR44591:SF14">
    <property type="entry name" value="PROTEIN PILG"/>
    <property type="match status" value="1"/>
</dbReference>
<dbReference type="KEGG" id="lck:HN018_06540"/>
<dbReference type="PANTHER" id="PTHR44591">
    <property type="entry name" value="STRESS RESPONSE REGULATOR PROTEIN 1"/>
    <property type="match status" value="1"/>
</dbReference>
<dbReference type="InterPro" id="IPR050595">
    <property type="entry name" value="Bact_response_regulator"/>
</dbReference>
<evidence type="ECO:0000313" key="5">
    <source>
        <dbReference type="EMBL" id="QKE89741.1"/>
    </source>
</evidence>
<dbReference type="Gene3D" id="3.40.50.2300">
    <property type="match status" value="1"/>
</dbReference>
<reference evidence="5 6" key="1">
    <citation type="journal article" date="2014" name="World J. Microbiol. Biotechnol.">
        <title>Biodiversity and physiological characteristics of Antarctic and Arctic lichens-associated bacteria.</title>
        <authorList>
            <person name="Lee Y.M."/>
            <person name="Kim E.H."/>
            <person name="Lee H.K."/>
            <person name="Hong S.G."/>
        </authorList>
    </citation>
    <scope>NUCLEOTIDE SEQUENCE [LARGE SCALE GENOMIC DNA]</scope>
    <source>
        <strain evidence="5 6">PAMC 26569</strain>
    </source>
</reference>
<keyword evidence="2" id="KW-0902">Two-component regulatory system</keyword>
<dbReference type="RefSeq" id="WP_171834728.1">
    <property type="nucleotide sequence ID" value="NZ_CP053708.1"/>
</dbReference>
<dbReference type="GO" id="GO:0000160">
    <property type="term" value="P:phosphorelay signal transduction system"/>
    <property type="evidence" value="ECO:0007669"/>
    <property type="project" value="UniProtKB-KW"/>
</dbReference>
<dbReference type="InterPro" id="IPR011006">
    <property type="entry name" value="CheY-like_superfamily"/>
</dbReference>
<name>A0A6M8HN59_9PROT</name>
<proteinExistence type="predicted"/>
<evidence type="ECO:0000313" key="6">
    <source>
        <dbReference type="Proteomes" id="UP000500767"/>
    </source>
</evidence>
<keyword evidence="1 3" id="KW-0597">Phosphoprotein</keyword>
<evidence type="ECO:0000256" key="2">
    <source>
        <dbReference type="ARBA" id="ARBA00023012"/>
    </source>
</evidence>
<accession>A0A6M8HN59</accession>
<feature type="domain" description="Response regulatory" evidence="4">
    <location>
        <begin position="9"/>
        <end position="125"/>
    </location>
</feature>
<gene>
    <name evidence="5" type="ORF">HN018_06540</name>
</gene>
<dbReference type="SMART" id="SM00448">
    <property type="entry name" value="REC"/>
    <property type="match status" value="1"/>
</dbReference>
<evidence type="ECO:0000256" key="1">
    <source>
        <dbReference type="ARBA" id="ARBA00022553"/>
    </source>
</evidence>
<dbReference type="InterPro" id="IPR001789">
    <property type="entry name" value="Sig_transdc_resp-reg_receiver"/>
</dbReference>
<dbReference type="EMBL" id="CP053708">
    <property type="protein sequence ID" value="QKE89741.1"/>
    <property type="molecule type" value="Genomic_DNA"/>
</dbReference>
<dbReference type="SUPFAM" id="SSF52172">
    <property type="entry name" value="CheY-like"/>
    <property type="match status" value="1"/>
</dbReference>
<evidence type="ECO:0000259" key="4">
    <source>
        <dbReference type="PROSITE" id="PS50110"/>
    </source>
</evidence>
<organism evidence="5 6">
    <name type="scientific">Lichenicola cladoniae</name>
    <dbReference type="NCBI Taxonomy" id="1484109"/>
    <lineage>
        <taxon>Bacteria</taxon>
        <taxon>Pseudomonadati</taxon>
        <taxon>Pseudomonadota</taxon>
        <taxon>Alphaproteobacteria</taxon>
        <taxon>Acetobacterales</taxon>
        <taxon>Acetobacteraceae</taxon>
        <taxon>Lichenicola</taxon>
    </lineage>
</organism>
<feature type="modified residue" description="4-aspartylphosphate" evidence="3">
    <location>
        <position position="58"/>
    </location>
</feature>
<protein>
    <submittedName>
        <fullName evidence="5">Response regulator</fullName>
    </submittedName>
</protein>
<dbReference type="Proteomes" id="UP000500767">
    <property type="component" value="Chromosome"/>
</dbReference>
<dbReference type="PROSITE" id="PS50110">
    <property type="entry name" value="RESPONSE_REGULATORY"/>
    <property type="match status" value="1"/>
</dbReference>
<dbReference type="Pfam" id="PF00072">
    <property type="entry name" value="Response_reg"/>
    <property type="match status" value="1"/>
</dbReference>
<keyword evidence="6" id="KW-1185">Reference proteome</keyword>